<keyword evidence="1" id="KW-0812">Transmembrane</keyword>
<feature type="transmembrane region" description="Helical" evidence="1">
    <location>
        <begin position="12"/>
        <end position="31"/>
    </location>
</feature>
<dbReference type="AlphaFoldDB" id="A0A1D8GFE5"/>
<feature type="transmembrane region" description="Helical" evidence="1">
    <location>
        <begin position="105"/>
        <end position="125"/>
    </location>
</feature>
<dbReference type="KEGG" id="gfe:Gferi_08540"/>
<dbReference type="OrthoDB" id="1786810at2"/>
<dbReference type="STRING" id="1424294.Gferi_08540"/>
<organism evidence="2 3">
    <name type="scientific">Geosporobacter ferrireducens</name>
    <dbReference type="NCBI Taxonomy" id="1424294"/>
    <lineage>
        <taxon>Bacteria</taxon>
        <taxon>Bacillati</taxon>
        <taxon>Bacillota</taxon>
        <taxon>Clostridia</taxon>
        <taxon>Peptostreptococcales</taxon>
        <taxon>Thermotaleaceae</taxon>
        <taxon>Geosporobacter</taxon>
    </lineage>
</organism>
<dbReference type="EMBL" id="CP017269">
    <property type="protein sequence ID" value="AOT69620.1"/>
    <property type="molecule type" value="Genomic_DNA"/>
</dbReference>
<protein>
    <submittedName>
        <fullName evidence="2">Uncharacterized protein</fullName>
    </submittedName>
</protein>
<keyword evidence="3" id="KW-1185">Reference proteome</keyword>
<keyword evidence="1" id="KW-1133">Transmembrane helix</keyword>
<evidence type="ECO:0000313" key="2">
    <source>
        <dbReference type="EMBL" id="AOT69620.1"/>
    </source>
</evidence>
<name>A0A1D8GFE5_9FIRM</name>
<proteinExistence type="predicted"/>
<evidence type="ECO:0000256" key="1">
    <source>
        <dbReference type="SAM" id="Phobius"/>
    </source>
</evidence>
<keyword evidence="1" id="KW-0472">Membrane</keyword>
<reference evidence="2 3" key="1">
    <citation type="submission" date="2016-09" db="EMBL/GenBank/DDBJ databases">
        <title>Genomic analysis reveals versatility of anaerobic energy metabolism of Geosporobacter ferrireducens IRF9 of phylum Firmicutes.</title>
        <authorList>
            <person name="Kim S.-J."/>
        </authorList>
    </citation>
    <scope>NUCLEOTIDE SEQUENCE [LARGE SCALE GENOMIC DNA]</scope>
    <source>
        <strain evidence="2 3">IRF9</strain>
    </source>
</reference>
<feature type="transmembrane region" description="Helical" evidence="1">
    <location>
        <begin position="37"/>
        <end position="54"/>
    </location>
</feature>
<dbReference type="Proteomes" id="UP000095743">
    <property type="component" value="Chromosome"/>
</dbReference>
<dbReference type="RefSeq" id="WP_069975505.1">
    <property type="nucleotide sequence ID" value="NZ_CP017269.1"/>
</dbReference>
<feature type="transmembrane region" description="Helical" evidence="1">
    <location>
        <begin position="75"/>
        <end position="93"/>
    </location>
</feature>
<sequence length="129" mass="14560">MNKSFVKELVLTNYLFIGAFGMIIIISNLLYGGTLESWSKSIGLLLVLALALAVKIKRIKSSTQKLDERLQMITYRAVSIGFYLMLGAILWFYTKEIIFDGKVSMRTIVELLAGLVGYLGGFQILNRHY</sequence>
<accession>A0A1D8GFE5</accession>
<gene>
    <name evidence="2" type="ORF">Gferi_08540</name>
</gene>
<evidence type="ECO:0000313" key="3">
    <source>
        <dbReference type="Proteomes" id="UP000095743"/>
    </source>
</evidence>